<evidence type="ECO:0000256" key="6">
    <source>
        <dbReference type="RuleBase" id="RU362079"/>
    </source>
</evidence>
<keyword evidence="4 6" id="KW-0289">Folate biosynthesis</keyword>
<dbReference type="AlphaFoldDB" id="A0A9D2SE08"/>
<evidence type="ECO:0000256" key="4">
    <source>
        <dbReference type="ARBA" id="ARBA00022909"/>
    </source>
</evidence>
<dbReference type="Pfam" id="PF02152">
    <property type="entry name" value="FolB"/>
    <property type="match status" value="1"/>
</dbReference>
<dbReference type="Proteomes" id="UP000826793">
    <property type="component" value="Unassembled WGS sequence"/>
</dbReference>
<dbReference type="GO" id="GO:0046654">
    <property type="term" value="P:tetrahydrofolate biosynthetic process"/>
    <property type="evidence" value="ECO:0007669"/>
    <property type="project" value="UniProtKB-UniRule"/>
</dbReference>
<dbReference type="SMART" id="SM00905">
    <property type="entry name" value="FolB"/>
    <property type="match status" value="1"/>
</dbReference>
<evidence type="ECO:0000256" key="5">
    <source>
        <dbReference type="ARBA" id="ARBA00023239"/>
    </source>
</evidence>
<dbReference type="PANTHER" id="PTHR42844:SF1">
    <property type="entry name" value="DIHYDRONEOPTERIN ALDOLASE 1-RELATED"/>
    <property type="match status" value="1"/>
</dbReference>
<dbReference type="CDD" id="cd00534">
    <property type="entry name" value="DHNA_DHNTPE"/>
    <property type="match status" value="1"/>
</dbReference>
<reference evidence="8" key="1">
    <citation type="journal article" date="2021" name="PeerJ">
        <title>Extensive microbial diversity within the chicken gut microbiome revealed by metagenomics and culture.</title>
        <authorList>
            <person name="Gilroy R."/>
            <person name="Ravi A."/>
            <person name="Getino M."/>
            <person name="Pursley I."/>
            <person name="Horton D.L."/>
            <person name="Alikhan N.F."/>
            <person name="Baker D."/>
            <person name="Gharbi K."/>
            <person name="Hall N."/>
            <person name="Watson M."/>
            <person name="Adriaenssens E.M."/>
            <person name="Foster-Nyarko E."/>
            <person name="Jarju S."/>
            <person name="Secka A."/>
            <person name="Antonio M."/>
            <person name="Oren A."/>
            <person name="Chaudhuri R.R."/>
            <person name="La Ragione R."/>
            <person name="Hildebrand F."/>
            <person name="Pallen M.J."/>
        </authorList>
    </citation>
    <scope>NUCLEOTIDE SEQUENCE</scope>
    <source>
        <strain evidence="8">CHK185-1770</strain>
    </source>
</reference>
<dbReference type="GO" id="GO:0046656">
    <property type="term" value="P:folic acid biosynthetic process"/>
    <property type="evidence" value="ECO:0007669"/>
    <property type="project" value="UniProtKB-UniRule"/>
</dbReference>
<protein>
    <recommendedName>
        <fullName evidence="6">7,8-dihydroneopterin aldolase</fullName>
        <ecNumber evidence="6">4.1.2.25</ecNumber>
    </recommendedName>
</protein>
<dbReference type="Gene3D" id="3.30.1130.10">
    <property type="match status" value="1"/>
</dbReference>
<proteinExistence type="inferred from homology"/>
<comment type="catalytic activity">
    <reaction evidence="1 6">
        <text>7,8-dihydroneopterin = 6-hydroxymethyl-7,8-dihydropterin + glycolaldehyde</text>
        <dbReference type="Rhea" id="RHEA:10540"/>
        <dbReference type="ChEBI" id="CHEBI:17001"/>
        <dbReference type="ChEBI" id="CHEBI:17071"/>
        <dbReference type="ChEBI" id="CHEBI:44841"/>
        <dbReference type="EC" id="4.1.2.25"/>
    </reaction>
</comment>
<accession>A0A9D2SE08</accession>
<dbReference type="InterPro" id="IPR043133">
    <property type="entry name" value="GTP-CH-I_C/QueF"/>
</dbReference>
<dbReference type="InterPro" id="IPR006157">
    <property type="entry name" value="FolB_dom"/>
</dbReference>
<evidence type="ECO:0000313" key="9">
    <source>
        <dbReference type="Proteomes" id="UP000826793"/>
    </source>
</evidence>
<gene>
    <name evidence="8" type="primary">folB</name>
    <name evidence="8" type="ORF">H9710_01410</name>
</gene>
<dbReference type="NCBIfam" id="TIGR00525">
    <property type="entry name" value="folB"/>
    <property type="match status" value="1"/>
</dbReference>
<dbReference type="PANTHER" id="PTHR42844">
    <property type="entry name" value="DIHYDRONEOPTERIN ALDOLASE 1-RELATED"/>
    <property type="match status" value="1"/>
</dbReference>
<evidence type="ECO:0000256" key="1">
    <source>
        <dbReference type="ARBA" id="ARBA00001353"/>
    </source>
</evidence>
<organism evidence="8 9">
    <name type="scientific">Candidatus Acutalibacter pullicola</name>
    <dbReference type="NCBI Taxonomy" id="2838417"/>
    <lineage>
        <taxon>Bacteria</taxon>
        <taxon>Bacillati</taxon>
        <taxon>Bacillota</taxon>
        <taxon>Clostridia</taxon>
        <taxon>Eubacteriales</taxon>
        <taxon>Acutalibacteraceae</taxon>
        <taxon>Acutalibacter</taxon>
    </lineage>
</organism>
<evidence type="ECO:0000313" key="8">
    <source>
        <dbReference type="EMBL" id="HJB97215.1"/>
    </source>
</evidence>
<reference evidence="8" key="2">
    <citation type="submission" date="2021-04" db="EMBL/GenBank/DDBJ databases">
        <authorList>
            <person name="Gilroy R."/>
        </authorList>
    </citation>
    <scope>NUCLEOTIDE SEQUENCE</scope>
    <source>
        <strain evidence="8">CHK185-1770</strain>
    </source>
</reference>
<dbReference type="EMBL" id="DWXG01000009">
    <property type="protein sequence ID" value="HJB97215.1"/>
    <property type="molecule type" value="Genomic_DNA"/>
</dbReference>
<sequence>MDRIYIKDLRVFAYHGVNPEEKRDGQTFVLDLTLEADLSQARRSDCLEDTVNYAAVCQTVRDVFTRQSFDLIERAAQAVCDGVLEGYPPVEAVTVLLKKPEAPVEADFAYMAVEITQRREEEHPCK</sequence>
<evidence type="ECO:0000256" key="3">
    <source>
        <dbReference type="ARBA" id="ARBA00005708"/>
    </source>
</evidence>
<dbReference type="EC" id="4.1.2.25" evidence="6"/>
<evidence type="ECO:0000256" key="2">
    <source>
        <dbReference type="ARBA" id="ARBA00005013"/>
    </source>
</evidence>
<dbReference type="NCBIfam" id="TIGR00526">
    <property type="entry name" value="folB_dom"/>
    <property type="match status" value="1"/>
</dbReference>
<comment type="function">
    <text evidence="6">Catalyzes the conversion of 7,8-dihydroneopterin to 6-hydroxymethyl-7,8-dihydropterin.</text>
</comment>
<comment type="pathway">
    <text evidence="2 6">Cofactor biosynthesis; tetrahydrofolate biosynthesis; 2-amino-4-hydroxy-6-hydroxymethyl-7,8-dihydropteridine diphosphate from 7,8-dihydroneopterin triphosphate: step 3/4.</text>
</comment>
<dbReference type="SUPFAM" id="SSF55620">
    <property type="entry name" value="Tetrahydrobiopterin biosynthesis enzymes-like"/>
    <property type="match status" value="1"/>
</dbReference>
<keyword evidence="5 6" id="KW-0456">Lyase</keyword>
<evidence type="ECO:0000259" key="7">
    <source>
        <dbReference type="SMART" id="SM00905"/>
    </source>
</evidence>
<dbReference type="GO" id="GO:0004150">
    <property type="term" value="F:dihydroneopterin aldolase activity"/>
    <property type="evidence" value="ECO:0007669"/>
    <property type="project" value="UniProtKB-UniRule"/>
</dbReference>
<comment type="caution">
    <text evidence="8">The sequence shown here is derived from an EMBL/GenBank/DDBJ whole genome shotgun (WGS) entry which is preliminary data.</text>
</comment>
<feature type="domain" description="Dihydroneopterin aldolase/epimerase" evidence="7">
    <location>
        <begin position="4"/>
        <end position="117"/>
    </location>
</feature>
<dbReference type="GO" id="GO:0005737">
    <property type="term" value="C:cytoplasm"/>
    <property type="evidence" value="ECO:0007669"/>
    <property type="project" value="TreeGrafter"/>
</dbReference>
<dbReference type="InterPro" id="IPR006156">
    <property type="entry name" value="Dihydroneopterin_aldolase"/>
</dbReference>
<dbReference type="FunFam" id="3.30.1130.10:FF:000003">
    <property type="entry name" value="7,8-dihydroneopterin aldolase"/>
    <property type="match status" value="1"/>
</dbReference>
<name>A0A9D2SE08_9FIRM</name>
<comment type="similarity">
    <text evidence="3 6">Belongs to the DHNA family.</text>
</comment>